<feature type="domain" description="Jacalin-type lectin" evidence="1">
    <location>
        <begin position="543"/>
        <end position="673"/>
    </location>
</feature>
<dbReference type="InterPro" id="IPR036404">
    <property type="entry name" value="Jacalin-like_lectin_dom_sf"/>
</dbReference>
<dbReference type="SMART" id="SM00915">
    <property type="entry name" value="Jacalin"/>
    <property type="match status" value="1"/>
</dbReference>
<dbReference type="InterPro" id="IPR001229">
    <property type="entry name" value="Jacalin-like_lectin_dom"/>
</dbReference>
<sequence length="674" mass="75998">MIIKKEDLQELDSIYNLDGVSLAPAIINVQNDEIVHQRILLLYGRAGPRDLAYHSNITVEHNADNFPSTTWPIFNSHFKCLVHLDPGPNNIRFTFDPDSFSPGMSPLSTVITINYIPMLQNPPLHLAILVAKDSKCVIDASPEKVIPRDNNLDTVKAKFRCAAYLWQAFTAEQMYRNGFERRVFRIEEEWQQDTLSNQESSLRQTAKIHIVRTQYTLEELLDPDRAQQYKPPPGTPPTTKKDLYSIFMEALNEYGAPFDKQCYVAGLILDSHWDPKMKLIRGHAALGGGASNIRLGIFGSHMTHAWPRYLEEVVDCFQDETQTDENILANDNNESGTWWRCCNIGIGAMLHEVGHALTCPHSPSGIMMRGFNNLNRTFTVKEPNNIQPITPSDESGAHWHRCDTIRFRYHPCFRIPSDPPKSIAHKDLSPDFWPLDNSFLICCYSGVSLAEVHVNGSYVYHVEFLDERIHGDDVELNLQDIMNRVSWKHGDEITVHVIENTLQNVQSFLNDSRIVLPTYGEVLKSARLGRNKGQGYQAIFSNPQSSFPKSSSSSIYSFLSSKSYLSQIIIRAGAIVDSITFIWSDNTAIVIGGNGGDEHEFTLDEDEKIIGLNVRSGWYIDGIEIKTNKKSSGWIGGLGGSMHLLHVPKDHEMIGIYGSGESYINSLGIIYKKL</sequence>
<dbReference type="PANTHER" id="PTHR21054">
    <property type="entry name" value="ZINC METALLOPROTEINASE-RELATED"/>
    <property type="match status" value="1"/>
</dbReference>
<dbReference type="InterPro" id="IPR021917">
    <property type="entry name" value="Unchr_Zn-peptidase-like"/>
</dbReference>
<dbReference type="SUPFAM" id="SSF51101">
    <property type="entry name" value="Mannose-binding lectins"/>
    <property type="match status" value="1"/>
</dbReference>
<dbReference type="Proteomes" id="UP000789759">
    <property type="component" value="Unassembled WGS sequence"/>
</dbReference>
<gene>
    <name evidence="2" type="ORF">CPELLU_LOCUS2796</name>
</gene>
<dbReference type="GO" id="GO:0005737">
    <property type="term" value="C:cytoplasm"/>
    <property type="evidence" value="ECO:0007669"/>
    <property type="project" value="TreeGrafter"/>
</dbReference>
<organism evidence="2 3">
    <name type="scientific">Cetraspora pellucida</name>
    <dbReference type="NCBI Taxonomy" id="1433469"/>
    <lineage>
        <taxon>Eukaryota</taxon>
        <taxon>Fungi</taxon>
        <taxon>Fungi incertae sedis</taxon>
        <taxon>Mucoromycota</taxon>
        <taxon>Glomeromycotina</taxon>
        <taxon>Glomeromycetes</taxon>
        <taxon>Diversisporales</taxon>
        <taxon>Gigasporaceae</taxon>
        <taxon>Cetraspora</taxon>
    </lineage>
</organism>
<keyword evidence="3" id="KW-1185">Reference proteome</keyword>
<dbReference type="PROSITE" id="PS51752">
    <property type="entry name" value="JACALIN_LECTIN"/>
    <property type="match status" value="1"/>
</dbReference>
<evidence type="ECO:0000259" key="1">
    <source>
        <dbReference type="PROSITE" id="PS51752"/>
    </source>
</evidence>
<dbReference type="EMBL" id="CAJVQA010001266">
    <property type="protein sequence ID" value="CAG8508482.1"/>
    <property type="molecule type" value="Genomic_DNA"/>
</dbReference>
<accession>A0A9N8ZW10</accession>
<dbReference type="PANTHER" id="PTHR21054:SF2">
    <property type="entry name" value="MIP04191P"/>
    <property type="match status" value="1"/>
</dbReference>
<dbReference type="Gene3D" id="2.100.10.30">
    <property type="entry name" value="Jacalin-like lectin domain"/>
    <property type="match status" value="1"/>
</dbReference>
<reference evidence="2" key="1">
    <citation type="submission" date="2021-06" db="EMBL/GenBank/DDBJ databases">
        <authorList>
            <person name="Kallberg Y."/>
            <person name="Tangrot J."/>
            <person name="Rosling A."/>
        </authorList>
    </citation>
    <scope>NUCLEOTIDE SEQUENCE</scope>
    <source>
        <strain evidence="2">FL966</strain>
    </source>
</reference>
<dbReference type="OrthoDB" id="74460at2759"/>
<dbReference type="AlphaFoldDB" id="A0A9N8ZW10"/>
<proteinExistence type="predicted"/>
<dbReference type="Pfam" id="PF01419">
    <property type="entry name" value="Jacalin"/>
    <property type="match status" value="1"/>
</dbReference>
<protein>
    <submittedName>
        <fullName evidence="2">20603_t:CDS:1</fullName>
    </submittedName>
</protein>
<dbReference type="InterPro" id="IPR053002">
    <property type="entry name" value="Metalloproteinase_M10B"/>
</dbReference>
<comment type="caution">
    <text evidence="2">The sequence shown here is derived from an EMBL/GenBank/DDBJ whole genome shotgun (WGS) entry which is preliminary data.</text>
</comment>
<evidence type="ECO:0000313" key="2">
    <source>
        <dbReference type="EMBL" id="CAG8508482.1"/>
    </source>
</evidence>
<name>A0A9N8ZW10_9GLOM</name>
<evidence type="ECO:0000313" key="3">
    <source>
        <dbReference type="Proteomes" id="UP000789759"/>
    </source>
</evidence>
<dbReference type="Pfam" id="PF12044">
    <property type="entry name" value="Metallopep"/>
    <property type="match status" value="1"/>
</dbReference>